<dbReference type="PANTHER" id="PTHR46696:SF1">
    <property type="entry name" value="CYTOCHROME P450 YJIB-RELATED"/>
    <property type="match status" value="1"/>
</dbReference>
<evidence type="ECO:0000256" key="6">
    <source>
        <dbReference type="ARBA" id="ARBA00023033"/>
    </source>
</evidence>
<evidence type="ECO:0000313" key="8">
    <source>
        <dbReference type="EMBL" id="GII31544.1"/>
    </source>
</evidence>
<dbReference type="InterPro" id="IPR001128">
    <property type="entry name" value="Cyt_P450"/>
</dbReference>
<keyword evidence="3 7" id="KW-0479">Metal-binding</keyword>
<dbReference type="InterPro" id="IPR002397">
    <property type="entry name" value="Cyt_P450_B"/>
</dbReference>
<accession>A0A8J3TW88</accession>
<dbReference type="PROSITE" id="PS00086">
    <property type="entry name" value="CYTOCHROME_P450"/>
    <property type="match status" value="1"/>
</dbReference>
<evidence type="ECO:0000256" key="2">
    <source>
        <dbReference type="ARBA" id="ARBA00022617"/>
    </source>
</evidence>
<comment type="similarity">
    <text evidence="1 7">Belongs to the cytochrome P450 family.</text>
</comment>
<evidence type="ECO:0000256" key="3">
    <source>
        <dbReference type="ARBA" id="ARBA00022723"/>
    </source>
</evidence>
<dbReference type="FunFam" id="1.10.630.10:FF:000018">
    <property type="entry name" value="Cytochrome P450 monooxygenase"/>
    <property type="match status" value="1"/>
</dbReference>
<dbReference type="PRINTS" id="PR00359">
    <property type="entry name" value="BP450"/>
</dbReference>
<keyword evidence="5 7" id="KW-0408">Iron</keyword>
<dbReference type="GO" id="GO:0016705">
    <property type="term" value="F:oxidoreductase activity, acting on paired donors, with incorporation or reduction of molecular oxygen"/>
    <property type="evidence" value="ECO:0007669"/>
    <property type="project" value="InterPro"/>
</dbReference>
<dbReference type="PANTHER" id="PTHR46696">
    <property type="entry name" value="P450, PUTATIVE (EUROFUNG)-RELATED"/>
    <property type="match status" value="1"/>
</dbReference>
<reference evidence="8 9" key="1">
    <citation type="submission" date="2021-01" db="EMBL/GenBank/DDBJ databases">
        <title>Whole genome shotgun sequence of Planotetraspora mira NBRC 15435.</title>
        <authorList>
            <person name="Komaki H."/>
            <person name="Tamura T."/>
        </authorList>
    </citation>
    <scope>NUCLEOTIDE SEQUENCE [LARGE SCALE GENOMIC DNA]</scope>
    <source>
        <strain evidence="8 9">NBRC 15435</strain>
    </source>
</reference>
<dbReference type="GO" id="GO:0020037">
    <property type="term" value="F:heme binding"/>
    <property type="evidence" value="ECO:0007669"/>
    <property type="project" value="InterPro"/>
</dbReference>
<evidence type="ECO:0000256" key="1">
    <source>
        <dbReference type="ARBA" id="ARBA00010617"/>
    </source>
</evidence>
<dbReference type="GO" id="GO:0004497">
    <property type="term" value="F:monooxygenase activity"/>
    <property type="evidence" value="ECO:0007669"/>
    <property type="project" value="UniProtKB-KW"/>
</dbReference>
<name>A0A8J3TW88_9ACTN</name>
<dbReference type="Proteomes" id="UP000650628">
    <property type="component" value="Unassembled WGS sequence"/>
</dbReference>
<dbReference type="InterPro" id="IPR017972">
    <property type="entry name" value="Cyt_P450_CS"/>
</dbReference>
<sequence>MAGVSQTVSGVPEIDLSDVEVMRDPFTAYGNARERSPIARLSAPGFGGMWAVTRHEEARALLADPRFELNASSFIRPDVPGDCLPYMRSMAEMNAEEHLRLRRLVAPAFTARRAAEFRPRIEPIVDTVLDDLPHLAEDGVVDLLRHFARSLPMDVICELVGIPGPDRHRWREYGATIVAASGQSFASAVPGIIEGAKAAIARRREEPADDLLSDLIRAQAEDGDRLSETELVTLVWNLVLAGQTPTNLIANAVHALLRHPVQLAALREDPALMPRAVEELMRWCGPTLLAIPRFAREDVELYGTRIQKGDAVTAAVASANRDPRAFTDPDRLDVGRAAGSAGHLGFSHGPHFCLGASLARVQTEVALTSLLRRFPALAPVGAADDVRALDPGTWRLTSLPVTL</sequence>
<evidence type="ECO:0000313" key="9">
    <source>
        <dbReference type="Proteomes" id="UP000650628"/>
    </source>
</evidence>
<dbReference type="EMBL" id="BOOO01000027">
    <property type="protein sequence ID" value="GII31544.1"/>
    <property type="molecule type" value="Genomic_DNA"/>
</dbReference>
<dbReference type="RefSeq" id="WP_239114175.1">
    <property type="nucleotide sequence ID" value="NZ_BOOO01000027.1"/>
</dbReference>
<keyword evidence="9" id="KW-1185">Reference proteome</keyword>
<proteinExistence type="inferred from homology"/>
<evidence type="ECO:0000256" key="4">
    <source>
        <dbReference type="ARBA" id="ARBA00023002"/>
    </source>
</evidence>
<dbReference type="InterPro" id="IPR036396">
    <property type="entry name" value="Cyt_P450_sf"/>
</dbReference>
<dbReference type="GO" id="GO:0005506">
    <property type="term" value="F:iron ion binding"/>
    <property type="evidence" value="ECO:0007669"/>
    <property type="project" value="InterPro"/>
</dbReference>
<protein>
    <submittedName>
        <fullName evidence="8">Cytochrome P450</fullName>
    </submittedName>
</protein>
<dbReference type="Gene3D" id="1.10.630.10">
    <property type="entry name" value="Cytochrome P450"/>
    <property type="match status" value="1"/>
</dbReference>
<keyword evidence="4 7" id="KW-0560">Oxidoreductase</keyword>
<gene>
    <name evidence="8" type="ORF">Pmi06nite_49860</name>
</gene>
<organism evidence="8 9">
    <name type="scientific">Planotetraspora mira</name>
    <dbReference type="NCBI Taxonomy" id="58121"/>
    <lineage>
        <taxon>Bacteria</taxon>
        <taxon>Bacillati</taxon>
        <taxon>Actinomycetota</taxon>
        <taxon>Actinomycetes</taxon>
        <taxon>Streptosporangiales</taxon>
        <taxon>Streptosporangiaceae</taxon>
        <taxon>Planotetraspora</taxon>
    </lineage>
</organism>
<dbReference type="AlphaFoldDB" id="A0A8J3TW88"/>
<evidence type="ECO:0000256" key="7">
    <source>
        <dbReference type="RuleBase" id="RU000461"/>
    </source>
</evidence>
<dbReference type="CDD" id="cd11029">
    <property type="entry name" value="CYP107-like"/>
    <property type="match status" value="1"/>
</dbReference>
<evidence type="ECO:0000256" key="5">
    <source>
        <dbReference type="ARBA" id="ARBA00023004"/>
    </source>
</evidence>
<comment type="caution">
    <text evidence="8">The sequence shown here is derived from an EMBL/GenBank/DDBJ whole genome shotgun (WGS) entry which is preliminary data.</text>
</comment>
<keyword evidence="2 7" id="KW-0349">Heme</keyword>
<dbReference type="Pfam" id="PF00067">
    <property type="entry name" value="p450"/>
    <property type="match status" value="1"/>
</dbReference>
<dbReference type="SUPFAM" id="SSF48264">
    <property type="entry name" value="Cytochrome P450"/>
    <property type="match status" value="1"/>
</dbReference>
<keyword evidence="6 7" id="KW-0503">Monooxygenase</keyword>